<evidence type="ECO:0000313" key="1">
    <source>
        <dbReference type="EMBL" id="KAG6746486.1"/>
    </source>
</evidence>
<name>A0A8X7Y8M8_POPTO</name>
<gene>
    <name evidence="1" type="ORF">POTOM_051027</name>
</gene>
<sequence length="133" mass="15020">MGIESKFWIFFNGQSDGIGGSPAMIDELKGAIHSFLKVKSPVHLSRSHLVPPIQAILPQEPKGFLLVPVEGEETRGISNLSLLNFQSDSVCFNSDYHYHHHFQLYSSKKVQMQFLCGINIMFKFEHPNCESLV</sequence>
<dbReference type="AlphaFoldDB" id="A0A8X7Y8M8"/>
<keyword evidence="2" id="KW-1185">Reference proteome</keyword>
<dbReference type="EMBL" id="JAAWWB010000030">
    <property type="protein sequence ID" value="KAG6746486.1"/>
    <property type="molecule type" value="Genomic_DNA"/>
</dbReference>
<dbReference type="Proteomes" id="UP000886885">
    <property type="component" value="Chromosome 15D"/>
</dbReference>
<reference evidence="1" key="1">
    <citation type="journal article" date="2020" name="bioRxiv">
        <title>Hybrid origin of Populus tomentosa Carr. identified through genome sequencing and phylogenomic analysis.</title>
        <authorList>
            <person name="An X."/>
            <person name="Gao K."/>
            <person name="Chen Z."/>
            <person name="Li J."/>
            <person name="Yang X."/>
            <person name="Yang X."/>
            <person name="Zhou J."/>
            <person name="Guo T."/>
            <person name="Zhao T."/>
            <person name="Huang S."/>
            <person name="Miao D."/>
            <person name="Khan W.U."/>
            <person name="Rao P."/>
            <person name="Ye M."/>
            <person name="Lei B."/>
            <person name="Liao W."/>
            <person name="Wang J."/>
            <person name="Ji L."/>
            <person name="Li Y."/>
            <person name="Guo B."/>
            <person name="Mustafa N.S."/>
            <person name="Li S."/>
            <person name="Yun Q."/>
            <person name="Keller S.R."/>
            <person name="Mao J."/>
            <person name="Zhang R."/>
            <person name="Strauss S.H."/>
        </authorList>
    </citation>
    <scope>NUCLEOTIDE SEQUENCE</scope>
    <source>
        <strain evidence="1">GM15</strain>
        <tissue evidence="1">Leaf</tissue>
    </source>
</reference>
<evidence type="ECO:0000313" key="2">
    <source>
        <dbReference type="Proteomes" id="UP000886885"/>
    </source>
</evidence>
<protein>
    <submittedName>
        <fullName evidence="1">Uncharacterized protein</fullName>
    </submittedName>
</protein>
<accession>A0A8X7Y8M8</accession>
<organism evidence="1 2">
    <name type="scientific">Populus tomentosa</name>
    <name type="common">Chinese white poplar</name>
    <dbReference type="NCBI Taxonomy" id="118781"/>
    <lineage>
        <taxon>Eukaryota</taxon>
        <taxon>Viridiplantae</taxon>
        <taxon>Streptophyta</taxon>
        <taxon>Embryophyta</taxon>
        <taxon>Tracheophyta</taxon>
        <taxon>Spermatophyta</taxon>
        <taxon>Magnoliopsida</taxon>
        <taxon>eudicotyledons</taxon>
        <taxon>Gunneridae</taxon>
        <taxon>Pentapetalae</taxon>
        <taxon>rosids</taxon>
        <taxon>fabids</taxon>
        <taxon>Malpighiales</taxon>
        <taxon>Salicaceae</taxon>
        <taxon>Saliceae</taxon>
        <taxon>Populus</taxon>
    </lineage>
</organism>
<comment type="caution">
    <text evidence="1">The sequence shown here is derived from an EMBL/GenBank/DDBJ whole genome shotgun (WGS) entry which is preliminary data.</text>
</comment>
<proteinExistence type="predicted"/>